<feature type="region of interest" description="Disordered" evidence="1">
    <location>
        <begin position="60"/>
        <end position="103"/>
    </location>
</feature>
<evidence type="ECO:0000313" key="2">
    <source>
        <dbReference type="EMBL" id="CBX93617.1"/>
    </source>
</evidence>
<organism evidence="3">
    <name type="scientific">Leptosphaeria maculans (strain JN3 / isolate v23.1.3 / race Av1-4-5-6-7-8)</name>
    <name type="common">Blackleg fungus</name>
    <name type="synonym">Phoma lingam</name>
    <dbReference type="NCBI Taxonomy" id="985895"/>
    <lineage>
        <taxon>Eukaryota</taxon>
        <taxon>Fungi</taxon>
        <taxon>Dikarya</taxon>
        <taxon>Ascomycota</taxon>
        <taxon>Pezizomycotina</taxon>
        <taxon>Dothideomycetes</taxon>
        <taxon>Pleosporomycetidae</taxon>
        <taxon>Pleosporales</taxon>
        <taxon>Pleosporineae</taxon>
        <taxon>Leptosphaeriaceae</taxon>
        <taxon>Plenodomus</taxon>
        <taxon>Plenodomus lingam/Leptosphaeria maculans species complex</taxon>
    </lineage>
</organism>
<dbReference type="EMBL" id="FP929116">
    <property type="protein sequence ID" value="CBX93617.1"/>
    <property type="molecule type" value="Genomic_DNA"/>
</dbReference>
<dbReference type="VEuPathDB" id="FungiDB:LEMA_P032910.1"/>
<evidence type="ECO:0000256" key="1">
    <source>
        <dbReference type="SAM" id="MobiDB-lite"/>
    </source>
</evidence>
<dbReference type="InParanoid" id="E4ZQE2"/>
<keyword evidence="3" id="KW-1185">Reference proteome</keyword>
<dbReference type="HOGENOM" id="CLU_1825629_0_0_1"/>
<protein>
    <submittedName>
        <fullName evidence="2">Predicted protein</fullName>
    </submittedName>
</protein>
<proteinExistence type="predicted"/>
<accession>E4ZQE2</accession>
<name>E4ZQE2_LEPMJ</name>
<reference evidence="3" key="1">
    <citation type="journal article" date="2011" name="Nat. Commun.">
        <title>Effector diversification within compartments of the Leptosphaeria maculans genome affected by Repeat-Induced Point mutations.</title>
        <authorList>
            <person name="Rouxel T."/>
            <person name="Grandaubert J."/>
            <person name="Hane J.K."/>
            <person name="Hoede C."/>
            <person name="van de Wouw A.P."/>
            <person name="Couloux A."/>
            <person name="Dominguez V."/>
            <person name="Anthouard V."/>
            <person name="Bally P."/>
            <person name="Bourras S."/>
            <person name="Cozijnsen A.J."/>
            <person name="Ciuffetti L.M."/>
            <person name="Degrave A."/>
            <person name="Dilmaghani A."/>
            <person name="Duret L."/>
            <person name="Fudal I."/>
            <person name="Goodwin S.B."/>
            <person name="Gout L."/>
            <person name="Glaser N."/>
            <person name="Linglin J."/>
            <person name="Kema G.H.J."/>
            <person name="Lapalu N."/>
            <person name="Lawrence C.B."/>
            <person name="May K."/>
            <person name="Meyer M."/>
            <person name="Ollivier B."/>
            <person name="Poulain J."/>
            <person name="Schoch C.L."/>
            <person name="Simon A."/>
            <person name="Spatafora J.W."/>
            <person name="Stachowiak A."/>
            <person name="Turgeon B.G."/>
            <person name="Tyler B.M."/>
            <person name="Vincent D."/>
            <person name="Weissenbach J."/>
            <person name="Amselem J."/>
            <person name="Quesneville H."/>
            <person name="Oliver R.P."/>
            <person name="Wincker P."/>
            <person name="Balesdent M.-H."/>
            <person name="Howlett B.J."/>
        </authorList>
    </citation>
    <scope>NUCLEOTIDE SEQUENCE [LARGE SCALE GENOMIC DNA]</scope>
    <source>
        <strain evidence="3">JN3 / isolate v23.1.3 / race Av1-4-5-6-7-8</strain>
    </source>
</reference>
<evidence type="ECO:0000313" key="3">
    <source>
        <dbReference type="Proteomes" id="UP000002668"/>
    </source>
</evidence>
<feature type="compositionally biased region" description="Acidic residues" evidence="1">
    <location>
        <begin position="87"/>
        <end position="98"/>
    </location>
</feature>
<dbReference type="AlphaFoldDB" id="E4ZQE2"/>
<gene>
    <name evidence="2" type="ORF">LEMA_P032910.1</name>
</gene>
<dbReference type="OMA" id="WVQGLEM"/>
<sequence>MDMRVRLRRVMRRKRVWVQGLEMKGVQRQGSSVKETWDVYFEVTFGGLRGEWGIKGLVIGATDGQGGKRTRGPRTSGAGAAGNQDHNDDDDDEDDDDGAAALNKEDAATHWKRRFLDARARCRRVEEEVEGLKERVLDVLL</sequence>
<dbReference type="Proteomes" id="UP000002668">
    <property type="component" value="Genome"/>
</dbReference>